<evidence type="ECO:0000313" key="2">
    <source>
        <dbReference type="Proteomes" id="UP001652582"/>
    </source>
</evidence>
<evidence type="ECO:0000259" key="1">
    <source>
        <dbReference type="Pfam" id="PF01683"/>
    </source>
</evidence>
<gene>
    <name evidence="3" type="primary">LOC112051243</name>
</gene>
<name>A0A6J1NQS2_BICAN</name>
<dbReference type="PANTHER" id="PTHR39069">
    <property type="entry name" value="ECDYSONE-INDUCIBLE GENE E1, ISOFORM A"/>
    <property type="match status" value="1"/>
</dbReference>
<dbReference type="KEGG" id="bany:112051243"/>
<evidence type="ECO:0000313" key="3">
    <source>
        <dbReference type="RefSeq" id="XP_023945571.1"/>
    </source>
</evidence>
<dbReference type="PANTHER" id="PTHR39069:SF8">
    <property type="entry name" value="FI17111P1"/>
    <property type="match status" value="1"/>
</dbReference>
<sequence length="584" mass="63440">MVVRQTRCDSLSGSECDATGVCRCVPGQQPVLGGSACVDVAPYLTSPCIEDHQCSRLFTAFECRQYNETIIEGNCFCSAGHHYFRGRCWRIADFGAPCTRDEECLGTIRNPFSMRCQGTCQCAEGYYERQRGDCRKIGAEVGDGCILDIDCRFPDGVCDLPTLRCIQNVTTPNSQPEQSLTTQIAPQPLPLTTVQRVTCNLTTPCEEPFECSPSGVCICPVGYYESVNGQRCLAELGSLAEPDQCVGLLAVVVDGICSCPANMFFEENMRDCVRATRRITDSCVTDSNCYTFGPASRCGPPQPPWNFRSCECVPEYAVWDPRQTFCRLFSGVGGSCEADSDCQAGDLEIHCVKNEEGQGICSCPDGLEEYEGLCLTTGLELGDRCQHSRECTTENTACDPVTQLCACTEGYQPNDGVCSPIIGGSCSQDSDCVIQNTECRNGTDGSTCECKAAFVDYQDACWQRVSGFDSPCAVTAQCEDAMGAAGVCDNERCACISGHHFRDDSCWPVTRLLESCSSISQCYLPGASDRVVCRNGLCQCHFHYPYSEELQTCLSSSGSSASSTRSIFLVLLASLAIYKVSRCT</sequence>
<dbReference type="GeneID" id="112051243"/>
<keyword evidence="2" id="KW-1185">Reference proteome</keyword>
<dbReference type="AlphaFoldDB" id="A0A6J1NQS2"/>
<feature type="domain" description="EB" evidence="1">
    <location>
        <begin position="77"/>
        <end position="134"/>
    </location>
</feature>
<protein>
    <submittedName>
        <fullName evidence="3">Multiple epidermal growth factor-like domains protein 6</fullName>
    </submittedName>
</protein>
<dbReference type="OrthoDB" id="504708at2759"/>
<dbReference type="RefSeq" id="XP_023945571.1">
    <property type="nucleotide sequence ID" value="XM_024089803.2"/>
</dbReference>
<proteinExistence type="predicted"/>
<feature type="domain" description="EB" evidence="1">
    <location>
        <begin position="370"/>
        <end position="418"/>
    </location>
</feature>
<accession>A0A6J1NQS2</accession>
<organism evidence="2 3">
    <name type="scientific">Bicyclus anynana</name>
    <name type="common">Squinting bush brown butterfly</name>
    <dbReference type="NCBI Taxonomy" id="110368"/>
    <lineage>
        <taxon>Eukaryota</taxon>
        <taxon>Metazoa</taxon>
        <taxon>Ecdysozoa</taxon>
        <taxon>Arthropoda</taxon>
        <taxon>Hexapoda</taxon>
        <taxon>Insecta</taxon>
        <taxon>Pterygota</taxon>
        <taxon>Neoptera</taxon>
        <taxon>Endopterygota</taxon>
        <taxon>Lepidoptera</taxon>
        <taxon>Glossata</taxon>
        <taxon>Ditrysia</taxon>
        <taxon>Papilionoidea</taxon>
        <taxon>Nymphalidae</taxon>
        <taxon>Satyrinae</taxon>
        <taxon>Satyrini</taxon>
        <taxon>Mycalesina</taxon>
        <taxon>Bicyclus</taxon>
    </lineage>
</organism>
<reference evidence="3" key="1">
    <citation type="submission" date="2025-08" db="UniProtKB">
        <authorList>
            <consortium name="RefSeq"/>
        </authorList>
    </citation>
    <scope>IDENTIFICATION</scope>
</reference>
<dbReference type="Pfam" id="PF01683">
    <property type="entry name" value="EB"/>
    <property type="match status" value="3"/>
</dbReference>
<dbReference type="InterPro" id="IPR006149">
    <property type="entry name" value="EB_dom"/>
</dbReference>
<dbReference type="Proteomes" id="UP001652582">
    <property type="component" value="Chromosome 27"/>
</dbReference>
<feature type="domain" description="EB" evidence="1">
    <location>
        <begin position="495"/>
        <end position="545"/>
    </location>
</feature>